<dbReference type="Gene3D" id="3.40.47.10">
    <property type="match status" value="2"/>
</dbReference>
<reference evidence="5 6" key="1">
    <citation type="submission" date="2021-03" db="EMBL/GenBank/DDBJ databases">
        <title>Sequencing the genomes of 1000 actinobacteria strains.</title>
        <authorList>
            <person name="Klenk H.-P."/>
        </authorList>
    </citation>
    <scope>NUCLEOTIDE SEQUENCE [LARGE SCALE GENOMIC DNA]</scope>
    <source>
        <strain evidence="5 6">DSM 45516</strain>
    </source>
</reference>
<evidence type="ECO:0000259" key="3">
    <source>
        <dbReference type="Pfam" id="PF08541"/>
    </source>
</evidence>
<evidence type="ECO:0000259" key="4">
    <source>
        <dbReference type="Pfam" id="PF08545"/>
    </source>
</evidence>
<feature type="domain" description="Beta-ketoacyl-[acyl-carrier-protein] synthase III C-terminal" evidence="3">
    <location>
        <begin position="266"/>
        <end position="353"/>
    </location>
</feature>
<sequence length="359" mass="39201">MRSESDIHSRIESIGTYLPQKSVSTADLLARIDTERLSAGKLPPLEELTGVSERRVHDDSEDNYEDSFTLATEAIQDCLSRSQYAVGDVDVIISVSITRTVGPRHYGFEPSLAALLAERIGAKQAVAFDICNACAGMVTGIMVLDRMIRAGIARNGIVVSGEQITPIAETAVREITEKYDPQFASLSVGDSGACVLLDRATDDADIIDYVDLMTSASYAEFCIGGPSRNSEGIAMYTDNKSMHTEERYLQGITWYLDYLRERGGDIDSEKLDFIIHHQFSARALDYINALLERESGRPAPESLTVLERYGNTASTSHFVALHDHLKRGTIAPGSKVLIVPSASGMVYGHMSVRVSALKA</sequence>
<dbReference type="Pfam" id="PF08545">
    <property type="entry name" value="ACP_syn_III"/>
    <property type="match status" value="1"/>
</dbReference>
<dbReference type="PANTHER" id="PTHR34069">
    <property type="entry name" value="3-OXOACYL-[ACYL-CARRIER-PROTEIN] SYNTHASE 3"/>
    <property type="match status" value="1"/>
</dbReference>
<dbReference type="Pfam" id="PF08541">
    <property type="entry name" value="ACP_syn_III_C"/>
    <property type="match status" value="1"/>
</dbReference>
<keyword evidence="1 5" id="KW-0808">Transferase</keyword>
<proteinExistence type="predicted"/>
<dbReference type="InterPro" id="IPR016039">
    <property type="entry name" value="Thiolase-like"/>
</dbReference>
<evidence type="ECO:0000256" key="2">
    <source>
        <dbReference type="ARBA" id="ARBA00023315"/>
    </source>
</evidence>
<dbReference type="InterPro" id="IPR013751">
    <property type="entry name" value="ACP_syn_III_N"/>
</dbReference>
<accession>A0ABS4QMH0</accession>
<evidence type="ECO:0000256" key="1">
    <source>
        <dbReference type="ARBA" id="ARBA00022679"/>
    </source>
</evidence>
<organism evidence="5 6">
    <name type="scientific">Nocardia goodfellowii</name>
    <dbReference type="NCBI Taxonomy" id="882446"/>
    <lineage>
        <taxon>Bacteria</taxon>
        <taxon>Bacillati</taxon>
        <taxon>Actinomycetota</taxon>
        <taxon>Actinomycetes</taxon>
        <taxon>Mycobacteriales</taxon>
        <taxon>Nocardiaceae</taxon>
        <taxon>Nocardia</taxon>
    </lineage>
</organism>
<name>A0ABS4QMH0_9NOCA</name>
<dbReference type="InterPro" id="IPR013747">
    <property type="entry name" value="ACP_syn_III_C"/>
</dbReference>
<evidence type="ECO:0000313" key="6">
    <source>
        <dbReference type="Proteomes" id="UP001519325"/>
    </source>
</evidence>
<comment type="caution">
    <text evidence="5">The sequence shown here is derived from an EMBL/GenBank/DDBJ whole genome shotgun (WGS) entry which is preliminary data.</text>
</comment>
<dbReference type="RefSeq" id="WP_209896070.1">
    <property type="nucleotide sequence ID" value="NZ_JAGGMR010000001.1"/>
</dbReference>
<feature type="domain" description="Beta-ketoacyl-[acyl-carrier-protein] synthase III N-terminal" evidence="4">
    <location>
        <begin position="128"/>
        <end position="209"/>
    </location>
</feature>
<dbReference type="EMBL" id="JAGGMR010000001">
    <property type="protein sequence ID" value="MBP2192903.1"/>
    <property type="molecule type" value="Genomic_DNA"/>
</dbReference>
<dbReference type="SUPFAM" id="SSF53901">
    <property type="entry name" value="Thiolase-like"/>
    <property type="match status" value="1"/>
</dbReference>
<dbReference type="Proteomes" id="UP001519325">
    <property type="component" value="Unassembled WGS sequence"/>
</dbReference>
<keyword evidence="2 5" id="KW-0012">Acyltransferase</keyword>
<keyword evidence="6" id="KW-1185">Reference proteome</keyword>
<gene>
    <name evidence="5" type="ORF">BJ987_005804</name>
</gene>
<dbReference type="EC" id="2.3.1.180" evidence="5"/>
<protein>
    <submittedName>
        <fullName evidence="5">3-oxoacyl-[acyl-carrier-protein] synthase-3</fullName>
        <ecNumber evidence="5">2.3.1.180</ecNumber>
    </submittedName>
</protein>
<dbReference type="GO" id="GO:0033818">
    <property type="term" value="F:beta-ketoacyl-acyl-carrier-protein synthase III activity"/>
    <property type="evidence" value="ECO:0007669"/>
    <property type="project" value="UniProtKB-EC"/>
</dbReference>
<evidence type="ECO:0000313" key="5">
    <source>
        <dbReference type="EMBL" id="MBP2192903.1"/>
    </source>
</evidence>
<dbReference type="PANTHER" id="PTHR34069:SF2">
    <property type="entry name" value="BETA-KETOACYL-[ACYL-CARRIER-PROTEIN] SYNTHASE III"/>
    <property type="match status" value="1"/>
</dbReference>